<sequence>MKHRINKLSFFCLLVLGASFAIPQITMANLEPASAYAGGEQNADEITAVEYDASGNFYVAGYFWTEIDLGGPAPLPGRGAFVAKYSPAGSLIWESHIGDAAIIHDIDVKNGWVVAVGQALFSPTNIDGVDYATPGTVLSVRYNAIGGGVNWVNGDTGAGAFTAMATGVEILNNNWALVCGDFEGTADFGGGVASSNGESDFFFQLFNTSGVVQNAVTAGDTLSESGGRLATDSNGDAIFTGEFFGSVPFGTTTLVSNGERDICVVKFANLTTVTWAKSFGGTGADRAGSVDTDGLDNIYVTGSFENTVDFGGGAVSSMGMGDGFVLSLDSAGNYQWGDRFGGTGQDQSHDIDYKDGALAFGGNTGGGSADFGPFDFPVGFAGNAAFFAQTDTSGNWLCAEFASGSGNPSTVLQTSISPSGEAIVGGSLLGGVTFGTIFLNEPPGSSLQAFWVIYSEPVGVADPRLPNLEHFALGLGRPNPFRIQTQFSFDPGENHSIRSAKIFDAAGRIIVDLGTKPDGAGTLVWNGRDKLGRKSQPGIYFLQVSDGTLVQSRRVLLLP</sequence>
<evidence type="ECO:0000313" key="3">
    <source>
        <dbReference type="Proteomes" id="UP000547674"/>
    </source>
</evidence>
<dbReference type="InterPro" id="IPR026444">
    <property type="entry name" value="Secre_tail"/>
</dbReference>
<name>A0A7Y2H2T6_UNCEI</name>
<dbReference type="InterPro" id="IPR052918">
    <property type="entry name" value="Motility_Chemotaxis_Reg"/>
</dbReference>
<reference evidence="2 3" key="1">
    <citation type="submission" date="2020-03" db="EMBL/GenBank/DDBJ databases">
        <title>Metabolic flexibility allows generalist bacteria to become dominant in a frequently disturbed ecosystem.</title>
        <authorList>
            <person name="Chen Y.-J."/>
            <person name="Leung P.M."/>
            <person name="Bay S.K."/>
            <person name="Hugenholtz P."/>
            <person name="Kessler A.J."/>
            <person name="Shelley G."/>
            <person name="Waite D.W."/>
            <person name="Cook P.L."/>
            <person name="Greening C."/>
        </authorList>
    </citation>
    <scope>NUCLEOTIDE SEQUENCE [LARGE SCALE GENOMIC DNA]</scope>
    <source>
        <strain evidence="2">SS_bin_28</strain>
    </source>
</reference>
<dbReference type="NCBIfam" id="TIGR04183">
    <property type="entry name" value="Por_Secre_tail"/>
    <property type="match status" value="1"/>
</dbReference>
<feature type="chain" id="PRO_5030838373" evidence="1">
    <location>
        <begin position="29"/>
        <end position="559"/>
    </location>
</feature>
<dbReference type="Proteomes" id="UP000547674">
    <property type="component" value="Unassembled WGS sequence"/>
</dbReference>
<evidence type="ECO:0000313" key="2">
    <source>
        <dbReference type="EMBL" id="NNF07370.1"/>
    </source>
</evidence>
<comment type="caution">
    <text evidence="2">The sequence shown here is derived from an EMBL/GenBank/DDBJ whole genome shotgun (WGS) entry which is preliminary data.</text>
</comment>
<accession>A0A7Y2H2T6</accession>
<dbReference type="AlphaFoldDB" id="A0A7Y2H2T6"/>
<dbReference type="PANTHER" id="PTHR35580">
    <property type="entry name" value="CELL SURFACE GLYCOPROTEIN (S-LAYER PROTEIN)-LIKE PROTEIN"/>
    <property type="match status" value="1"/>
</dbReference>
<protein>
    <submittedName>
        <fullName evidence="2">T9SS type A sorting domain-containing protein</fullName>
    </submittedName>
</protein>
<organism evidence="2 3">
    <name type="scientific">Eiseniibacteriota bacterium</name>
    <dbReference type="NCBI Taxonomy" id="2212470"/>
    <lineage>
        <taxon>Bacteria</taxon>
        <taxon>Candidatus Eiseniibacteriota</taxon>
    </lineage>
</organism>
<keyword evidence="1" id="KW-0732">Signal</keyword>
<dbReference type="EMBL" id="JABDJR010000461">
    <property type="protein sequence ID" value="NNF07370.1"/>
    <property type="molecule type" value="Genomic_DNA"/>
</dbReference>
<dbReference type="Gene3D" id="2.60.40.4070">
    <property type="match status" value="1"/>
</dbReference>
<evidence type="ECO:0000256" key="1">
    <source>
        <dbReference type="SAM" id="SignalP"/>
    </source>
</evidence>
<feature type="signal peptide" evidence="1">
    <location>
        <begin position="1"/>
        <end position="28"/>
    </location>
</feature>
<gene>
    <name evidence="2" type="ORF">HKN21_11465</name>
</gene>
<proteinExistence type="predicted"/>
<dbReference type="PANTHER" id="PTHR35580:SF1">
    <property type="entry name" value="PHYTASE-LIKE DOMAIN-CONTAINING PROTEIN"/>
    <property type="match status" value="1"/>
</dbReference>